<gene>
    <name evidence="6" type="ORF">GCM10022236_18420</name>
</gene>
<dbReference type="PRINTS" id="PR00990">
    <property type="entry name" value="RIBOKINASE"/>
</dbReference>
<dbReference type="GO" id="GO:0016301">
    <property type="term" value="F:kinase activity"/>
    <property type="evidence" value="ECO:0007669"/>
    <property type="project" value="UniProtKB-KW"/>
</dbReference>
<protein>
    <submittedName>
        <fullName evidence="6">Carbohydrate kinase family protein</fullName>
    </submittedName>
</protein>
<dbReference type="EMBL" id="BAABAB010000013">
    <property type="protein sequence ID" value="GAA3616611.1"/>
    <property type="molecule type" value="Genomic_DNA"/>
</dbReference>
<dbReference type="InterPro" id="IPR011611">
    <property type="entry name" value="PfkB_dom"/>
</dbReference>
<evidence type="ECO:0000256" key="2">
    <source>
        <dbReference type="ARBA" id="ARBA00022679"/>
    </source>
</evidence>
<dbReference type="RefSeq" id="WP_344803665.1">
    <property type="nucleotide sequence ID" value="NZ_BAABAB010000013.1"/>
</dbReference>
<reference evidence="7" key="1">
    <citation type="journal article" date="2019" name="Int. J. Syst. Evol. Microbiol.">
        <title>The Global Catalogue of Microorganisms (GCM) 10K type strain sequencing project: providing services to taxonomists for standard genome sequencing and annotation.</title>
        <authorList>
            <consortium name="The Broad Institute Genomics Platform"/>
            <consortium name="The Broad Institute Genome Sequencing Center for Infectious Disease"/>
            <person name="Wu L."/>
            <person name="Ma J."/>
        </authorList>
    </citation>
    <scope>NUCLEOTIDE SEQUENCE [LARGE SCALE GENOMIC DNA]</scope>
    <source>
        <strain evidence="7">JCM 16929</strain>
    </source>
</reference>
<dbReference type="PANTHER" id="PTHR10584:SF166">
    <property type="entry name" value="RIBOKINASE"/>
    <property type="match status" value="1"/>
</dbReference>
<proteinExistence type="inferred from homology"/>
<dbReference type="Proteomes" id="UP001501490">
    <property type="component" value="Unassembled WGS sequence"/>
</dbReference>
<evidence type="ECO:0000313" key="7">
    <source>
        <dbReference type="Proteomes" id="UP001501490"/>
    </source>
</evidence>
<comment type="caution">
    <text evidence="6">The sequence shown here is derived from an EMBL/GenBank/DDBJ whole genome shotgun (WGS) entry which is preliminary data.</text>
</comment>
<dbReference type="PANTHER" id="PTHR10584">
    <property type="entry name" value="SUGAR KINASE"/>
    <property type="match status" value="1"/>
</dbReference>
<dbReference type="PROSITE" id="PS00584">
    <property type="entry name" value="PFKB_KINASES_2"/>
    <property type="match status" value="1"/>
</dbReference>
<evidence type="ECO:0000256" key="4">
    <source>
        <dbReference type="RuleBase" id="RU003704"/>
    </source>
</evidence>
<evidence type="ECO:0000313" key="6">
    <source>
        <dbReference type="EMBL" id="GAA3616611.1"/>
    </source>
</evidence>
<feature type="domain" description="Carbohydrate kinase PfkB" evidence="5">
    <location>
        <begin position="11"/>
        <end position="323"/>
    </location>
</feature>
<dbReference type="Gene3D" id="3.40.1190.20">
    <property type="match status" value="1"/>
</dbReference>
<keyword evidence="2 4" id="KW-0808">Transferase</keyword>
<evidence type="ECO:0000256" key="3">
    <source>
        <dbReference type="ARBA" id="ARBA00022777"/>
    </source>
</evidence>
<dbReference type="InterPro" id="IPR029056">
    <property type="entry name" value="Ribokinase-like"/>
</dbReference>
<dbReference type="Pfam" id="PF00294">
    <property type="entry name" value="PfkB"/>
    <property type="match status" value="1"/>
</dbReference>
<evidence type="ECO:0000256" key="1">
    <source>
        <dbReference type="ARBA" id="ARBA00010688"/>
    </source>
</evidence>
<accession>A0ABP6ZSB1</accession>
<keyword evidence="7" id="KW-1185">Reference proteome</keyword>
<dbReference type="SUPFAM" id="SSF53613">
    <property type="entry name" value="Ribokinase-like"/>
    <property type="match status" value="1"/>
</dbReference>
<name>A0ABP6ZSB1_9ACTN</name>
<sequence length="343" mass="36018">MSHRSPDRAGVLCAGSVMVDVSKVIDSYPARDHVARIESVSISSGGPGLNLAVDLRRLGAEFPVALAGVIGDDEHGDLVVEECRRLGIDVARLTRVPGGRTAFTDVMVEKIGGRRTFFHHAGVNDAMDLSTLDLSATTERIFHVGAPGLHETMDAPLPDGGNRWARLLDAARSAGLQTNLELVSLQADRLREVALSCLPRLDSIVINEVEAAAMTGAEIPAGDDVDWPAMEDLARKLLALGVRRVAVIHFPAGGVAVTADGRSWRHGSVRLAPEQVVSTLGAGDAFASGVILGLHEGWPMERVLRLAVSAAAACVQSLGTSDGIRSAETCLAAAEAAGFRPVP</sequence>
<dbReference type="InterPro" id="IPR002139">
    <property type="entry name" value="Ribo/fructo_kinase"/>
</dbReference>
<evidence type="ECO:0000259" key="5">
    <source>
        <dbReference type="Pfam" id="PF00294"/>
    </source>
</evidence>
<keyword evidence="3 4" id="KW-0418">Kinase</keyword>
<organism evidence="6 7">
    <name type="scientific">Microlunatus ginsengisoli</name>
    <dbReference type="NCBI Taxonomy" id="363863"/>
    <lineage>
        <taxon>Bacteria</taxon>
        <taxon>Bacillati</taxon>
        <taxon>Actinomycetota</taxon>
        <taxon>Actinomycetes</taxon>
        <taxon>Propionibacteriales</taxon>
        <taxon>Propionibacteriaceae</taxon>
        <taxon>Microlunatus</taxon>
    </lineage>
</organism>
<comment type="similarity">
    <text evidence="1 4">Belongs to the carbohydrate kinase PfkB family.</text>
</comment>
<dbReference type="InterPro" id="IPR002173">
    <property type="entry name" value="Carboh/pur_kinase_PfkB_CS"/>
</dbReference>